<sequence length="187" mass="20692">MVTMFIDTLPSPFYDKAVGSVASGFANLVTVGERIKSSIKWGKFVQANNNIGFAKKISQEKKKGEANAILLNPATYNQSKGKNNNLIPMTYMTFLPLLLRSNLIAISSLKSMEPPYLKSYDLNEKCNSHGGAIGHPIEKCWELKHKVQDLIDGGWLGFRENEPNVNSNPHPSHGGQSNNATSHEYLE</sequence>
<dbReference type="PANTHER" id="PTHR32108:SF9">
    <property type="entry name" value="REVERSE TRANSCRIPTASE RNASE H-LIKE DOMAIN-CONTAINING PROTEIN"/>
    <property type="match status" value="1"/>
</dbReference>
<organism evidence="2 3">
    <name type="scientific">Mucuna pruriens</name>
    <name type="common">Velvet bean</name>
    <name type="synonym">Dolichos pruriens</name>
    <dbReference type="NCBI Taxonomy" id="157652"/>
    <lineage>
        <taxon>Eukaryota</taxon>
        <taxon>Viridiplantae</taxon>
        <taxon>Streptophyta</taxon>
        <taxon>Embryophyta</taxon>
        <taxon>Tracheophyta</taxon>
        <taxon>Spermatophyta</taxon>
        <taxon>Magnoliopsida</taxon>
        <taxon>eudicotyledons</taxon>
        <taxon>Gunneridae</taxon>
        <taxon>Pentapetalae</taxon>
        <taxon>rosids</taxon>
        <taxon>fabids</taxon>
        <taxon>Fabales</taxon>
        <taxon>Fabaceae</taxon>
        <taxon>Papilionoideae</taxon>
        <taxon>50 kb inversion clade</taxon>
        <taxon>NPAAA clade</taxon>
        <taxon>indigoferoid/millettioid clade</taxon>
        <taxon>Phaseoleae</taxon>
        <taxon>Mucuna</taxon>
    </lineage>
</organism>
<comment type="caution">
    <text evidence="2">The sequence shown here is derived from an EMBL/GenBank/DDBJ whole genome shotgun (WGS) entry which is preliminary data.</text>
</comment>
<proteinExistence type="predicted"/>
<evidence type="ECO:0000313" key="3">
    <source>
        <dbReference type="Proteomes" id="UP000257109"/>
    </source>
</evidence>
<evidence type="ECO:0000313" key="2">
    <source>
        <dbReference type="EMBL" id="RDX76842.1"/>
    </source>
</evidence>
<evidence type="ECO:0000256" key="1">
    <source>
        <dbReference type="SAM" id="MobiDB-lite"/>
    </source>
</evidence>
<dbReference type="PANTHER" id="PTHR32108">
    <property type="entry name" value="DNA-DIRECTED RNA POLYMERASE SUBUNIT ALPHA"/>
    <property type="match status" value="1"/>
</dbReference>
<protein>
    <submittedName>
        <fullName evidence="2">Uncharacterized protein</fullName>
    </submittedName>
</protein>
<dbReference type="EMBL" id="QJKJ01009369">
    <property type="protein sequence ID" value="RDX76842.1"/>
    <property type="molecule type" value="Genomic_DNA"/>
</dbReference>
<name>A0A371FEU7_MUCPR</name>
<accession>A0A371FEU7</accession>
<feature type="compositionally biased region" description="Polar residues" evidence="1">
    <location>
        <begin position="163"/>
        <end position="187"/>
    </location>
</feature>
<dbReference type="Proteomes" id="UP000257109">
    <property type="component" value="Unassembled WGS sequence"/>
</dbReference>
<feature type="region of interest" description="Disordered" evidence="1">
    <location>
        <begin position="161"/>
        <end position="187"/>
    </location>
</feature>
<gene>
    <name evidence="2" type="ORF">CR513_43138</name>
</gene>
<reference evidence="2" key="1">
    <citation type="submission" date="2018-05" db="EMBL/GenBank/DDBJ databases">
        <title>Draft genome of Mucuna pruriens seed.</title>
        <authorList>
            <person name="Nnadi N.E."/>
            <person name="Vos R."/>
            <person name="Hasami M.H."/>
            <person name="Devisetty U.K."/>
            <person name="Aguiy J.C."/>
        </authorList>
    </citation>
    <scope>NUCLEOTIDE SEQUENCE [LARGE SCALE GENOMIC DNA]</scope>
    <source>
        <strain evidence="2">JCA_2017</strain>
    </source>
</reference>
<feature type="non-terminal residue" evidence="2">
    <location>
        <position position="1"/>
    </location>
</feature>
<keyword evidence="3" id="KW-1185">Reference proteome</keyword>
<dbReference type="AlphaFoldDB" id="A0A371FEU7"/>
<dbReference type="OrthoDB" id="1743010at2759"/>